<dbReference type="InterPro" id="IPR036390">
    <property type="entry name" value="WH_DNA-bd_sf"/>
</dbReference>
<dbReference type="InterPro" id="IPR036388">
    <property type="entry name" value="WH-like_DNA-bd_sf"/>
</dbReference>
<dbReference type="Gene3D" id="3.40.190.290">
    <property type="match status" value="1"/>
</dbReference>
<dbReference type="Pfam" id="PF03466">
    <property type="entry name" value="LysR_substrate"/>
    <property type="match status" value="1"/>
</dbReference>
<dbReference type="SUPFAM" id="SSF53850">
    <property type="entry name" value="Periplasmic binding protein-like II"/>
    <property type="match status" value="1"/>
</dbReference>
<evidence type="ECO:0000313" key="6">
    <source>
        <dbReference type="EMBL" id="QHJ00478.1"/>
    </source>
</evidence>
<dbReference type="PANTHER" id="PTHR30126:SF77">
    <property type="entry name" value="TRANSCRIPTIONAL REGULATORY PROTEIN"/>
    <property type="match status" value="1"/>
</dbReference>
<keyword evidence="3" id="KW-0238">DNA-binding</keyword>
<dbReference type="PRINTS" id="PR00039">
    <property type="entry name" value="HTHLYSR"/>
</dbReference>
<dbReference type="InterPro" id="IPR000847">
    <property type="entry name" value="LysR_HTH_N"/>
</dbReference>
<dbReference type="EMBL" id="CP047650">
    <property type="protein sequence ID" value="QHJ00478.1"/>
    <property type="molecule type" value="Genomic_DNA"/>
</dbReference>
<feature type="domain" description="HTH lysR-type" evidence="5">
    <location>
        <begin position="3"/>
        <end position="60"/>
    </location>
</feature>
<keyword evidence="7" id="KW-1185">Reference proteome</keyword>
<dbReference type="Gene3D" id="1.10.10.10">
    <property type="entry name" value="Winged helix-like DNA-binding domain superfamily/Winged helix DNA-binding domain"/>
    <property type="match status" value="1"/>
</dbReference>
<protein>
    <submittedName>
        <fullName evidence="6">LysR family transcriptional regulator</fullName>
    </submittedName>
</protein>
<dbReference type="GO" id="GO:0003700">
    <property type="term" value="F:DNA-binding transcription factor activity"/>
    <property type="evidence" value="ECO:0007669"/>
    <property type="project" value="InterPro"/>
</dbReference>
<name>A0A857J9S5_9BURK</name>
<organism evidence="6 7">
    <name type="scientific">Xylophilus rhododendri</name>
    <dbReference type="NCBI Taxonomy" id="2697032"/>
    <lineage>
        <taxon>Bacteria</taxon>
        <taxon>Pseudomonadati</taxon>
        <taxon>Pseudomonadota</taxon>
        <taxon>Betaproteobacteria</taxon>
        <taxon>Burkholderiales</taxon>
        <taxon>Xylophilus</taxon>
    </lineage>
</organism>
<evidence type="ECO:0000256" key="3">
    <source>
        <dbReference type="ARBA" id="ARBA00023125"/>
    </source>
</evidence>
<keyword evidence="4" id="KW-0804">Transcription</keyword>
<evidence type="ECO:0000256" key="2">
    <source>
        <dbReference type="ARBA" id="ARBA00023015"/>
    </source>
</evidence>
<reference evidence="6 7" key="1">
    <citation type="submission" date="2020-01" db="EMBL/GenBank/DDBJ databases">
        <title>Genome sequencing of strain KACC 21265.</title>
        <authorList>
            <person name="Heo J."/>
            <person name="Kim S.-J."/>
            <person name="Kim J.-S."/>
            <person name="Hong S.-B."/>
            <person name="Kwon S.-W."/>
        </authorList>
    </citation>
    <scope>NUCLEOTIDE SEQUENCE [LARGE SCALE GENOMIC DNA]</scope>
    <source>
        <strain evidence="6 7">KACC 21265</strain>
    </source>
</reference>
<dbReference type="InterPro" id="IPR005119">
    <property type="entry name" value="LysR_subst-bd"/>
</dbReference>
<dbReference type="GO" id="GO:0000976">
    <property type="term" value="F:transcription cis-regulatory region binding"/>
    <property type="evidence" value="ECO:0007669"/>
    <property type="project" value="TreeGrafter"/>
</dbReference>
<gene>
    <name evidence="6" type="ORF">GT347_22370</name>
</gene>
<dbReference type="RefSeq" id="WP_160554288.1">
    <property type="nucleotide sequence ID" value="NZ_CP047650.1"/>
</dbReference>
<dbReference type="Pfam" id="PF00126">
    <property type="entry name" value="HTH_1"/>
    <property type="match status" value="1"/>
</dbReference>
<accession>A0A857J9S5</accession>
<evidence type="ECO:0000256" key="1">
    <source>
        <dbReference type="ARBA" id="ARBA00009437"/>
    </source>
</evidence>
<dbReference type="SUPFAM" id="SSF46785">
    <property type="entry name" value="Winged helix' DNA-binding domain"/>
    <property type="match status" value="1"/>
</dbReference>
<dbReference type="CDD" id="cd05466">
    <property type="entry name" value="PBP2_LTTR_substrate"/>
    <property type="match status" value="1"/>
</dbReference>
<evidence type="ECO:0000313" key="7">
    <source>
        <dbReference type="Proteomes" id="UP000464787"/>
    </source>
</evidence>
<proteinExistence type="inferred from homology"/>
<dbReference type="PROSITE" id="PS50931">
    <property type="entry name" value="HTH_LYSR"/>
    <property type="match status" value="1"/>
</dbReference>
<dbReference type="PANTHER" id="PTHR30126">
    <property type="entry name" value="HTH-TYPE TRANSCRIPTIONAL REGULATOR"/>
    <property type="match status" value="1"/>
</dbReference>
<sequence length="321" mass="35290">MNLTFKQLEAFYCALTLGSFSAAAARLHTTQSAISKRVAELEEDLGERLLHRMPQGLLPTAAGHRLLPLARQTLQLRERIASEIRPGRQLHGTFKLGVTELTALTWLTRLIQSLHADHPELVVEPVVDAGLHLFEALKANRIDIALLPGSFWGEGYSVREIGRVDDPWMASPSLDIPRRPLKPAEFAPFTALEQSAGSAKGRFYAAWRAQHGFRFHKALETNSLTVLRELTIAGMGITQLPLAYFLDDIAAGLIRVVESDPAPPPMAFSAVWHQDQFNPALQVIADRAAAVCDFHRPPAHRGAQPQEVGAALRELTDSVSA</sequence>
<dbReference type="AlphaFoldDB" id="A0A857J9S5"/>
<dbReference type="Proteomes" id="UP000464787">
    <property type="component" value="Chromosome"/>
</dbReference>
<dbReference type="KEGG" id="xyk:GT347_22370"/>
<comment type="similarity">
    <text evidence="1">Belongs to the LysR transcriptional regulatory family.</text>
</comment>
<evidence type="ECO:0000256" key="4">
    <source>
        <dbReference type="ARBA" id="ARBA00023163"/>
    </source>
</evidence>
<keyword evidence="2" id="KW-0805">Transcription regulation</keyword>
<evidence type="ECO:0000259" key="5">
    <source>
        <dbReference type="PROSITE" id="PS50931"/>
    </source>
</evidence>